<keyword evidence="3" id="KW-1185">Reference proteome</keyword>
<organism evidence="2 3">
    <name type="scientific">Actinomarinicola tropica</name>
    <dbReference type="NCBI Taxonomy" id="2789776"/>
    <lineage>
        <taxon>Bacteria</taxon>
        <taxon>Bacillati</taxon>
        <taxon>Actinomycetota</taxon>
        <taxon>Acidimicrobiia</taxon>
        <taxon>Acidimicrobiales</taxon>
        <taxon>Iamiaceae</taxon>
        <taxon>Actinomarinicola</taxon>
    </lineage>
</organism>
<reference evidence="2 3" key="1">
    <citation type="submission" date="2019-11" db="EMBL/GenBank/DDBJ databases">
        <authorList>
            <person name="He Y."/>
        </authorList>
    </citation>
    <scope>NUCLEOTIDE SEQUENCE [LARGE SCALE GENOMIC DNA]</scope>
    <source>
        <strain evidence="2 3">SCSIO 58843</strain>
    </source>
</reference>
<dbReference type="KEGG" id="atq:GH723_03260"/>
<feature type="region of interest" description="Disordered" evidence="1">
    <location>
        <begin position="177"/>
        <end position="217"/>
    </location>
</feature>
<feature type="compositionally biased region" description="Basic and acidic residues" evidence="1">
    <location>
        <begin position="180"/>
        <end position="189"/>
    </location>
</feature>
<evidence type="ECO:0000313" key="2">
    <source>
        <dbReference type="EMBL" id="QGG94197.1"/>
    </source>
</evidence>
<evidence type="ECO:0000313" key="3">
    <source>
        <dbReference type="Proteomes" id="UP000334019"/>
    </source>
</evidence>
<name>A0A5Q2RJJ4_9ACTN</name>
<dbReference type="Proteomes" id="UP000334019">
    <property type="component" value="Chromosome"/>
</dbReference>
<dbReference type="AlphaFoldDB" id="A0A5Q2RJJ4"/>
<accession>A0A5Q2RJJ4</accession>
<evidence type="ECO:0000256" key="1">
    <source>
        <dbReference type="SAM" id="MobiDB-lite"/>
    </source>
</evidence>
<sequence>MVLAITAVALVSGSCADECDELEYEWIGGAIGYYDDWAEATEVEVGAPEGSELSEVEQWRLETFRSEGALMVRVEDAQVLRGERFERGLATESLGREAPRVVERGGTLLLGHRDGGVAGMELRSDGSVRWLGPCAGSATEQLSGFAGHLAATTDLFAGASAADVARALVAEDPGGPLSRQFEEWWRPSSRETASSTGGPLLGSRHHTGPDIDGRSGR</sequence>
<dbReference type="RefSeq" id="WP_153758303.1">
    <property type="nucleotide sequence ID" value="NZ_CP045851.1"/>
</dbReference>
<gene>
    <name evidence="2" type="ORF">GH723_03260</name>
</gene>
<feature type="compositionally biased region" description="Basic and acidic residues" evidence="1">
    <location>
        <begin position="207"/>
        <end position="217"/>
    </location>
</feature>
<proteinExistence type="predicted"/>
<protein>
    <submittedName>
        <fullName evidence="2">Uncharacterized protein</fullName>
    </submittedName>
</protein>
<dbReference type="EMBL" id="CP045851">
    <property type="protein sequence ID" value="QGG94197.1"/>
    <property type="molecule type" value="Genomic_DNA"/>
</dbReference>